<dbReference type="AlphaFoldDB" id="A0A383EDD3"/>
<proteinExistence type="predicted"/>
<protein>
    <recommendedName>
        <fullName evidence="2">Leucine-binding protein domain-containing protein</fullName>
    </recommendedName>
</protein>
<dbReference type="Gene3D" id="3.40.50.2300">
    <property type="match status" value="1"/>
</dbReference>
<dbReference type="EMBL" id="UINC01224681">
    <property type="protein sequence ID" value="SVE54403.1"/>
    <property type="molecule type" value="Genomic_DNA"/>
</dbReference>
<dbReference type="InterPro" id="IPR028082">
    <property type="entry name" value="Peripla_BP_I"/>
</dbReference>
<reference evidence="1" key="1">
    <citation type="submission" date="2018-05" db="EMBL/GenBank/DDBJ databases">
        <authorList>
            <person name="Lanie J.A."/>
            <person name="Ng W.-L."/>
            <person name="Kazmierczak K.M."/>
            <person name="Andrzejewski T.M."/>
            <person name="Davidsen T.M."/>
            <person name="Wayne K.J."/>
            <person name="Tettelin H."/>
            <person name="Glass J.I."/>
            <person name="Rusch D."/>
            <person name="Podicherti R."/>
            <person name="Tsui H.-C.T."/>
            <person name="Winkler M.E."/>
        </authorList>
    </citation>
    <scope>NUCLEOTIDE SEQUENCE</scope>
</reference>
<name>A0A383EDD3_9ZZZZ</name>
<feature type="non-terminal residue" evidence="1">
    <location>
        <position position="1"/>
    </location>
</feature>
<evidence type="ECO:0008006" key="2">
    <source>
        <dbReference type="Google" id="ProtNLM"/>
    </source>
</evidence>
<accession>A0A383EDD3</accession>
<organism evidence="1">
    <name type="scientific">marine metagenome</name>
    <dbReference type="NCBI Taxonomy" id="408172"/>
    <lineage>
        <taxon>unclassified sequences</taxon>
        <taxon>metagenomes</taxon>
        <taxon>ecological metagenomes</taxon>
    </lineage>
</organism>
<evidence type="ECO:0000313" key="1">
    <source>
        <dbReference type="EMBL" id="SVE54403.1"/>
    </source>
</evidence>
<gene>
    <name evidence="1" type="ORF">METZ01_LOCUS507257</name>
</gene>
<sequence>GYAPPYQAAESAAALLVFKDAFERANSTDKEKVRDALAKTDMETFYGNVKFGDGGQNTAKPMVLFQVRCEGDTCANKLVAPTKWASHKLVHPIPSWSSR</sequence>
<dbReference type="SUPFAM" id="SSF53822">
    <property type="entry name" value="Periplasmic binding protein-like I"/>
    <property type="match status" value="1"/>
</dbReference>